<dbReference type="PANTHER" id="PTHR42928:SF5">
    <property type="entry name" value="BLR1237 PROTEIN"/>
    <property type="match status" value="1"/>
</dbReference>
<evidence type="ECO:0000256" key="1">
    <source>
        <dbReference type="ARBA" id="ARBA00006987"/>
    </source>
</evidence>
<evidence type="ECO:0000313" key="3">
    <source>
        <dbReference type="EMBL" id="BDG72413.1"/>
    </source>
</evidence>
<dbReference type="InterPro" id="IPR005064">
    <property type="entry name" value="BUG"/>
</dbReference>
<proteinExistence type="inferred from homology"/>
<dbReference type="CDD" id="cd07012">
    <property type="entry name" value="PBP2_Bug_TTT"/>
    <property type="match status" value="1"/>
</dbReference>
<reference evidence="3 4" key="1">
    <citation type="journal article" date="2016" name="Microbes Environ.">
        <title>Phylogenetically diverse aerobic anoxygenic phototrophic bacteria isolated from epilithic biofilms in Tama river, Japan.</title>
        <authorList>
            <person name="Hirose S."/>
            <person name="Matsuura K."/>
            <person name="Haruta S."/>
        </authorList>
    </citation>
    <scope>NUCLEOTIDE SEQUENCE [LARGE SCALE GENOMIC DNA]</scope>
    <source>
        <strain evidence="3 4">S08</strain>
    </source>
</reference>
<dbReference type="PANTHER" id="PTHR42928">
    <property type="entry name" value="TRICARBOXYLATE-BINDING PROTEIN"/>
    <property type="match status" value="1"/>
</dbReference>
<keyword evidence="4" id="KW-1185">Reference proteome</keyword>
<evidence type="ECO:0000313" key="4">
    <source>
        <dbReference type="Proteomes" id="UP000831327"/>
    </source>
</evidence>
<feature type="chain" id="PRO_5045629885" description="Tripartite tricarboxylate transporter substrate binding protein" evidence="2">
    <location>
        <begin position="18"/>
        <end position="317"/>
    </location>
</feature>
<gene>
    <name evidence="3" type="ORF">Rmf_23420</name>
</gene>
<evidence type="ECO:0000256" key="2">
    <source>
        <dbReference type="SAM" id="SignalP"/>
    </source>
</evidence>
<dbReference type="PIRSF" id="PIRSF017082">
    <property type="entry name" value="YflP"/>
    <property type="match status" value="1"/>
</dbReference>
<feature type="signal peptide" evidence="2">
    <location>
        <begin position="1"/>
        <end position="17"/>
    </location>
</feature>
<dbReference type="InterPro" id="IPR042100">
    <property type="entry name" value="Bug_dom1"/>
</dbReference>
<name>A0ABM7Y3I8_9PROT</name>
<comment type="similarity">
    <text evidence="1">Belongs to the UPF0065 (bug) family.</text>
</comment>
<dbReference type="Proteomes" id="UP000831327">
    <property type="component" value="Chromosome"/>
</dbReference>
<keyword evidence="2" id="KW-0732">Signal</keyword>
<dbReference type="Gene3D" id="3.40.190.10">
    <property type="entry name" value="Periplasmic binding protein-like II"/>
    <property type="match status" value="1"/>
</dbReference>
<organism evidence="3 4">
    <name type="scientific">Roseomonas fluvialis</name>
    <dbReference type="NCBI Taxonomy" id="1750527"/>
    <lineage>
        <taxon>Bacteria</taxon>
        <taxon>Pseudomonadati</taxon>
        <taxon>Pseudomonadota</taxon>
        <taxon>Alphaproteobacteria</taxon>
        <taxon>Acetobacterales</taxon>
        <taxon>Roseomonadaceae</taxon>
        <taxon>Roseomonas</taxon>
    </lineage>
</organism>
<dbReference type="RefSeq" id="WP_244459619.1">
    <property type="nucleotide sequence ID" value="NZ_AP025637.1"/>
</dbReference>
<evidence type="ECO:0008006" key="5">
    <source>
        <dbReference type="Google" id="ProtNLM"/>
    </source>
</evidence>
<accession>A0ABM7Y3I8</accession>
<dbReference type="Gene3D" id="3.40.190.150">
    <property type="entry name" value="Bordetella uptake gene, domain 1"/>
    <property type="match status" value="1"/>
</dbReference>
<dbReference type="Pfam" id="PF03401">
    <property type="entry name" value="TctC"/>
    <property type="match status" value="1"/>
</dbReference>
<dbReference type="EMBL" id="AP025637">
    <property type="protein sequence ID" value="BDG72413.1"/>
    <property type="molecule type" value="Genomic_DNA"/>
</dbReference>
<protein>
    <recommendedName>
        <fullName evidence="5">Tripartite tricarboxylate transporter substrate binding protein</fullName>
    </recommendedName>
</protein>
<dbReference type="SUPFAM" id="SSF53850">
    <property type="entry name" value="Periplasmic binding protein-like II"/>
    <property type="match status" value="1"/>
</dbReference>
<sequence length="317" mass="33348">MKRRSVLASLFATPAIAQTQAWAPSRPVRLVVPFPPGGATDVVARLVAQRMGTALGQPVVVENRAGAGGTVGSDFVAKSTPDGHTLVVSNIASHGVGPSVYRALPYDAMRDFTHIALLAAIPNVLIVNAARPERSVADFIATARLDPGGVRVASPGNGSSSHVTQELFKRLANIELTHVPYRGSGPAFNDIVANQIEGMITTLQEAGRNERVRILAVMSRERVPGWPDVPTIVEQGFPDLVASTWFGLSGPAGLPAPVADRLHAEAIAALAASDVAQRRAEIGAQSPPLSRADYTAFVAAEIARWSEVVRVSGARVD</sequence>